<evidence type="ECO:0000256" key="8">
    <source>
        <dbReference type="SAM" id="Phobius"/>
    </source>
</evidence>
<protein>
    <submittedName>
        <fullName evidence="9">Glutamine dumper 2</fullName>
    </submittedName>
</protein>
<evidence type="ECO:0000256" key="2">
    <source>
        <dbReference type="ARBA" id="ARBA00009977"/>
    </source>
</evidence>
<keyword evidence="3" id="KW-0813">Transport</keyword>
<evidence type="ECO:0000256" key="3">
    <source>
        <dbReference type="ARBA" id="ARBA00022448"/>
    </source>
</evidence>
<dbReference type="PANTHER" id="PTHR33228:SF49">
    <property type="entry name" value="PROTEIN GLUTAMINE DUMPER 5"/>
    <property type="match status" value="1"/>
</dbReference>
<dbReference type="OrthoDB" id="1930784at2759"/>
<reference evidence="9" key="1">
    <citation type="submission" date="2023-05" db="EMBL/GenBank/DDBJ databases">
        <title>Genome and transcriptome analyses reveal genes involved in the formation of fine ridges on petal epidermal cells in Hibiscus trionum.</title>
        <authorList>
            <person name="Koshimizu S."/>
            <person name="Masuda S."/>
            <person name="Ishii T."/>
            <person name="Shirasu K."/>
            <person name="Hoshino A."/>
            <person name="Arita M."/>
        </authorList>
    </citation>
    <scope>NUCLEOTIDE SEQUENCE</scope>
    <source>
        <strain evidence="9">Hamamatsu line</strain>
    </source>
</reference>
<dbReference type="GO" id="GO:0006865">
    <property type="term" value="P:amino acid transport"/>
    <property type="evidence" value="ECO:0007669"/>
    <property type="project" value="UniProtKB-KW"/>
</dbReference>
<dbReference type="PANTHER" id="PTHR33228">
    <property type="entry name" value="PROTEIN GLUTAMINE DUMPER 4-RELATED"/>
    <property type="match status" value="1"/>
</dbReference>
<dbReference type="GO" id="GO:0080143">
    <property type="term" value="P:regulation of amino acid export"/>
    <property type="evidence" value="ECO:0007669"/>
    <property type="project" value="InterPro"/>
</dbReference>
<evidence type="ECO:0000256" key="7">
    <source>
        <dbReference type="ARBA" id="ARBA00023136"/>
    </source>
</evidence>
<keyword evidence="7 8" id="KW-0472">Membrane</keyword>
<evidence type="ECO:0000256" key="5">
    <source>
        <dbReference type="ARBA" id="ARBA00022970"/>
    </source>
</evidence>
<dbReference type="EMBL" id="BSYR01000022">
    <property type="protein sequence ID" value="GMI89254.1"/>
    <property type="molecule type" value="Genomic_DNA"/>
</dbReference>
<evidence type="ECO:0000256" key="1">
    <source>
        <dbReference type="ARBA" id="ARBA00004167"/>
    </source>
</evidence>
<evidence type="ECO:0000256" key="6">
    <source>
        <dbReference type="ARBA" id="ARBA00022989"/>
    </source>
</evidence>
<sequence>MSVVAGSTGVAQSSSTWHSPMPFLFEGLAVMLGLVGLVLLIFVCSYCRHFRRVANADEDTEKDVESGSKKKMEDSVLVIMARHFRRVANAGEDTEKDVESGSKKKMKDSVLVIMADEEIPTFLATPASIKGSSHGGVIGDKRTEY</sequence>
<dbReference type="AlphaFoldDB" id="A0A9W7M698"/>
<organism evidence="9 10">
    <name type="scientific">Hibiscus trionum</name>
    <name type="common">Flower of an hour</name>
    <dbReference type="NCBI Taxonomy" id="183268"/>
    <lineage>
        <taxon>Eukaryota</taxon>
        <taxon>Viridiplantae</taxon>
        <taxon>Streptophyta</taxon>
        <taxon>Embryophyta</taxon>
        <taxon>Tracheophyta</taxon>
        <taxon>Spermatophyta</taxon>
        <taxon>Magnoliopsida</taxon>
        <taxon>eudicotyledons</taxon>
        <taxon>Gunneridae</taxon>
        <taxon>Pentapetalae</taxon>
        <taxon>rosids</taxon>
        <taxon>malvids</taxon>
        <taxon>Malvales</taxon>
        <taxon>Malvaceae</taxon>
        <taxon>Malvoideae</taxon>
        <taxon>Hibiscus</taxon>
    </lineage>
</organism>
<feature type="transmembrane region" description="Helical" evidence="8">
    <location>
        <begin position="23"/>
        <end position="43"/>
    </location>
</feature>
<proteinExistence type="inferred from homology"/>
<keyword evidence="10" id="KW-1185">Reference proteome</keyword>
<comment type="subcellular location">
    <subcellularLocation>
        <location evidence="1">Membrane</location>
        <topology evidence="1">Single-pass membrane protein</topology>
    </subcellularLocation>
</comment>
<keyword evidence="6 8" id="KW-1133">Transmembrane helix</keyword>
<dbReference type="InterPro" id="IPR040359">
    <property type="entry name" value="GDU"/>
</dbReference>
<comment type="caution">
    <text evidence="9">The sequence shown here is derived from an EMBL/GenBank/DDBJ whole genome shotgun (WGS) entry which is preliminary data.</text>
</comment>
<gene>
    <name evidence="9" type="ORF">HRI_002594700</name>
</gene>
<evidence type="ECO:0000313" key="9">
    <source>
        <dbReference type="EMBL" id="GMI89254.1"/>
    </source>
</evidence>
<evidence type="ECO:0000256" key="4">
    <source>
        <dbReference type="ARBA" id="ARBA00022692"/>
    </source>
</evidence>
<name>A0A9W7M698_HIBTR</name>
<keyword evidence="5" id="KW-0029">Amino-acid transport</keyword>
<dbReference type="Proteomes" id="UP001165190">
    <property type="component" value="Unassembled WGS sequence"/>
</dbReference>
<dbReference type="GO" id="GO:0016020">
    <property type="term" value="C:membrane"/>
    <property type="evidence" value="ECO:0007669"/>
    <property type="project" value="UniProtKB-SubCell"/>
</dbReference>
<comment type="similarity">
    <text evidence="2">Belongs to the GLUTAMINE DUMPER 1 (TC 9.B.60) family.</text>
</comment>
<keyword evidence="4 8" id="KW-0812">Transmembrane</keyword>
<accession>A0A9W7M698</accession>
<evidence type="ECO:0000313" key="10">
    <source>
        <dbReference type="Proteomes" id="UP001165190"/>
    </source>
</evidence>